<evidence type="ECO:0000256" key="9">
    <source>
        <dbReference type="ARBA" id="ARBA00023065"/>
    </source>
</evidence>
<evidence type="ECO:0000256" key="11">
    <source>
        <dbReference type="ARBA" id="ARBA00023303"/>
    </source>
</evidence>
<keyword evidence="5" id="KW-0631">Potassium channel</keyword>
<dbReference type="Gene3D" id="1.10.287.70">
    <property type="match status" value="1"/>
</dbReference>
<dbReference type="GO" id="GO:0005249">
    <property type="term" value="F:voltage-gated potassium channel activity"/>
    <property type="evidence" value="ECO:0007669"/>
    <property type="project" value="InterPro"/>
</dbReference>
<keyword evidence="3" id="KW-0633">Potassium transport</keyword>
<dbReference type="GO" id="GO:0001508">
    <property type="term" value="P:action potential"/>
    <property type="evidence" value="ECO:0007669"/>
    <property type="project" value="TreeGrafter"/>
</dbReference>
<evidence type="ECO:0000256" key="1">
    <source>
        <dbReference type="ARBA" id="ARBA00004141"/>
    </source>
</evidence>
<dbReference type="PANTHER" id="PTHR11537:SF254">
    <property type="entry name" value="POTASSIUM VOLTAGE-GATED CHANNEL PROTEIN SHAB"/>
    <property type="match status" value="1"/>
</dbReference>
<feature type="domain" description="Ion transport" evidence="13">
    <location>
        <begin position="21"/>
        <end position="228"/>
    </location>
</feature>
<evidence type="ECO:0000256" key="8">
    <source>
        <dbReference type="ARBA" id="ARBA00022989"/>
    </source>
</evidence>
<evidence type="ECO:0000256" key="4">
    <source>
        <dbReference type="ARBA" id="ARBA00022692"/>
    </source>
</evidence>
<reference evidence="14 15" key="1">
    <citation type="journal article" date="2018" name="Elife">
        <title>Discovery and characterization of a prevalent human gut bacterial enzyme sufficient for the inactivation of a family of plant toxins.</title>
        <authorList>
            <person name="Koppel N."/>
            <person name="Bisanz J.E."/>
            <person name="Pandelia M.E."/>
            <person name="Turnbaugh P.J."/>
            <person name="Balskus E.P."/>
        </authorList>
    </citation>
    <scope>NUCLEOTIDE SEQUENCE [LARGE SCALE GENOMIC DNA]</scope>
    <source>
        <strain evidence="14 15">OB21 GAM31</strain>
    </source>
</reference>
<accession>A0A369L7K4</accession>
<evidence type="ECO:0000259" key="13">
    <source>
        <dbReference type="Pfam" id="PF00520"/>
    </source>
</evidence>
<evidence type="ECO:0000256" key="10">
    <source>
        <dbReference type="ARBA" id="ARBA00023136"/>
    </source>
</evidence>
<sequence length="457" mass="50410">MRTRIFQIVQIAQKDDRASHLYDIFLVAVAFASIVPLMFHVDRLPGAWQFAFTALDFVTVYILFFDYLLRWITHDIKEDRRGDWKAFVKYPFTATALIDLAAILPSLGVLPASFMFLRALRVVRIMRYSRRLAVIVNTFASERRTLTLSLVLVGLYVFMVALLMFCNEPNTFDTFIDALYWAAVTLTTIGYGDLTPTTETGKIIVIAASIVGILVIALPAGIITGSFLDQLRQIGEDRERYFEANSFAHMHALSGFKATPASIRVYFQKNPRVGKYLVYMAAFTLLDCALYGAMSLLGFPVWLDTTGTALAAFALEPAAGFIVGFVHSLILALVNGNAGNLLFYGECAVVVLIYGVFLRAWRAKLGTFRAAICAVLVIAVLQSAISLALSDMLAYGVITTPFEIAYENYFTGIGMPQAGAHIIATFIDRVLDATAVLVLVAAMHSAARFLHLPNAGR</sequence>
<dbReference type="AlphaFoldDB" id="A0A369L7K4"/>
<feature type="transmembrane region" description="Helical" evidence="12">
    <location>
        <begin position="21"/>
        <end position="41"/>
    </location>
</feature>
<comment type="subcellular location">
    <subcellularLocation>
        <location evidence="1">Membrane</location>
        <topology evidence="1">Multi-pass membrane protein</topology>
    </subcellularLocation>
</comment>
<dbReference type="InterPro" id="IPR005821">
    <property type="entry name" value="Ion_trans_dom"/>
</dbReference>
<protein>
    <recommendedName>
        <fullName evidence="13">Ion transport domain-containing protein</fullName>
    </recommendedName>
</protein>
<evidence type="ECO:0000256" key="7">
    <source>
        <dbReference type="ARBA" id="ARBA00022958"/>
    </source>
</evidence>
<name>A0A369L7K4_9ACTN</name>
<dbReference type="InterPro" id="IPR027359">
    <property type="entry name" value="Volt_channel_dom_sf"/>
</dbReference>
<feature type="transmembrane region" description="Helical" evidence="12">
    <location>
        <begin position="203"/>
        <end position="228"/>
    </location>
</feature>
<feature type="transmembrane region" description="Helical" evidence="12">
    <location>
        <begin position="90"/>
        <end position="117"/>
    </location>
</feature>
<dbReference type="RefSeq" id="WP_114616393.1">
    <property type="nucleotide sequence ID" value="NZ_PPTO01000026.1"/>
</dbReference>
<dbReference type="PANTHER" id="PTHR11537">
    <property type="entry name" value="VOLTAGE-GATED POTASSIUM CHANNEL"/>
    <property type="match status" value="1"/>
</dbReference>
<feature type="transmembrane region" description="Helical" evidence="12">
    <location>
        <begin position="146"/>
        <end position="165"/>
    </location>
</feature>
<proteinExistence type="predicted"/>
<evidence type="ECO:0000256" key="3">
    <source>
        <dbReference type="ARBA" id="ARBA00022538"/>
    </source>
</evidence>
<comment type="caution">
    <text evidence="14">The sequence shown here is derived from an EMBL/GenBank/DDBJ whole genome shotgun (WGS) entry which is preliminary data.</text>
</comment>
<keyword evidence="2" id="KW-0813">Transport</keyword>
<evidence type="ECO:0000256" key="5">
    <source>
        <dbReference type="ARBA" id="ARBA00022826"/>
    </source>
</evidence>
<dbReference type="Gene3D" id="1.20.120.350">
    <property type="entry name" value="Voltage-gated potassium channels. Chain C"/>
    <property type="match status" value="1"/>
</dbReference>
<organism evidence="14 15">
    <name type="scientific">Slackia isoflavoniconvertens</name>
    <dbReference type="NCBI Taxonomy" id="572010"/>
    <lineage>
        <taxon>Bacteria</taxon>
        <taxon>Bacillati</taxon>
        <taxon>Actinomycetota</taxon>
        <taxon>Coriobacteriia</taxon>
        <taxon>Eggerthellales</taxon>
        <taxon>Eggerthellaceae</taxon>
        <taxon>Slackia</taxon>
    </lineage>
</organism>
<feature type="transmembrane region" description="Helical" evidence="12">
    <location>
        <begin position="309"/>
        <end position="334"/>
    </location>
</feature>
<feature type="transmembrane region" description="Helical" evidence="12">
    <location>
        <begin position="276"/>
        <end position="303"/>
    </location>
</feature>
<dbReference type="GO" id="GO:0008076">
    <property type="term" value="C:voltage-gated potassium channel complex"/>
    <property type="evidence" value="ECO:0007669"/>
    <property type="project" value="InterPro"/>
</dbReference>
<dbReference type="Proteomes" id="UP000253975">
    <property type="component" value="Unassembled WGS sequence"/>
</dbReference>
<feature type="transmembrane region" description="Helical" evidence="12">
    <location>
        <begin position="367"/>
        <end position="389"/>
    </location>
</feature>
<keyword evidence="4 12" id="KW-0812">Transmembrane</keyword>
<evidence type="ECO:0000313" key="15">
    <source>
        <dbReference type="Proteomes" id="UP000253975"/>
    </source>
</evidence>
<keyword evidence="8 12" id="KW-1133">Transmembrane helix</keyword>
<evidence type="ECO:0000256" key="12">
    <source>
        <dbReference type="SAM" id="Phobius"/>
    </source>
</evidence>
<dbReference type="Gene3D" id="1.10.1760.20">
    <property type="match status" value="1"/>
</dbReference>
<dbReference type="EMBL" id="PPTO01000026">
    <property type="protein sequence ID" value="RDB54729.1"/>
    <property type="molecule type" value="Genomic_DNA"/>
</dbReference>
<feature type="transmembrane region" description="Helical" evidence="12">
    <location>
        <begin position="47"/>
        <end position="69"/>
    </location>
</feature>
<feature type="transmembrane region" description="Helical" evidence="12">
    <location>
        <begin position="341"/>
        <end position="361"/>
    </location>
</feature>
<dbReference type="InterPro" id="IPR028325">
    <property type="entry name" value="VG_K_chnl"/>
</dbReference>
<gene>
    <name evidence="14" type="ORF">C1881_10090</name>
</gene>
<evidence type="ECO:0000256" key="6">
    <source>
        <dbReference type="ARBA" id="ARBA00022882"/>
    </source>
</evidence>
<keyword evidence="9" id="KW-0406">Ion transport</keyword>
<dbReference type="PRINTS" id="PR00169">
    <property type="entry name" value="KCHANNEL"/>
</dbReference>
<keyword evidence="6" id="KW-0851">Voltage-gated channel</keyword>
<keyword evidence="7" id="KW-0630">Potassium</keyword>
<dbReference type="Pfam" id="PF00520">
    <property type="entry name" value="Ion_trans"/>
    <property type="match status" value="1"/>
</dbReference>
<keyword evidence="10 12" id="KW-0472">Membrane</keyword>
<feature type="transmembrane region" description="Helical" evidence="12">
    <location>
        <begin position="172"/>
        <end position="191"/>
    </location>
</feature>
<keyword evidence="11" id="KW-0407">Ion channel</keyword>
<evidence type="ECO:0000256" key="2">
    <source>
        <dbReference type="ARBA" id="ARBA00022448"/>
    </source>
</evidence>
<dbReference type="SUPFAM" id="SSF81324">
    <property type="entry name" value="Voltage-gated potassium channels"/>
    <property type="match status" value="1"/>
</dbReference>
<evidence type="ECO:0000313" key="14">
    <source>
        <dbReference type="EMBL" id="RDB54729.1"/>
    </source>
</evidence>